<accession>A0AA44IX18</accession>
<dbReference type="Proteomes" id="UP001155820">
    <property type="component" value="Unassembled WGS sequence"/>
</dbReference>
<dbReference type="Gene3D" id="1.10.8.1050">
    <property type="entry name" value="Antitoxin VbhA-like"/>
    <property type="match status" value="1"/>
</dbReference>
<dbReference type="RefSeq" id="WP_172873385.1">
    <property type="nucleotide sequence ID" value="NZ_JABRWL010000004.1"/>
</dbReference>
<dbReference type="AlphaFoldDB" id="A0AA44IX18"/>
<dbReference type="InterPro" id="IPR033788">
    <property type="entry name" value="VbhA-like"/>
</dbReference>
<dbReference type="InterPro" id="IPR041535">
    <property type="entry name" value="VbhA"/>
</dbReference>
<proteinExistence type="predicted"/>
<dbReference type="EMBL" id="JABRWM010000003">
    <property type="protein sequence ID" value="NRF18053.1"/>
    <property type="molecule type" value="Genomic_DNA"/>
</dbReference>
<evidence type="ECO:0000256" key="1">
    <source>
        <dbReference type="SAM" id="MobiDB-lite"/>
    </source>
</evidence>
<evidence type="ECO:0000313" key="3">
    <source>
        <dbReference type="EMBL" id="NRF18053.1"/>
    </source>
</evidence>
<gene>
    <name evidence="3" type="ORF">FOB26_02665</name>
</gene>
<dbReference type="Pfam" id="PF18495">
    <property type="entry name" value="VbhA"/>
    <property type="match status" value="1"/>
</dbReference>
<organism evidence="3 4">
    <name type="scientific">Agrobacterium pusense</name>
    <dbReference type="NCBI Taxonomy" id="648995"/>
    <lineage>
        <taxon>Bacteria</taxon>
        <taxon>Pseudomonadati</taxon>
        <taxon>Pseudomonadota</taxon>
        <taxon>Alphaproteobacteria</taxon>
        <taxon>Hyphomicrobiales</taxon>
        <taxon>Rhizobiaceae</taxon>
        <taxon>Rhizobium/Agrobacterium group</taxon>
        <taxon>Agrobacterium</taxon>
    </lineage>
</organism>
<evidence type="ECO:0000313" key="4">
    <source>
        <dbReference type="Proteomes" id="UP001155820"/>
    </source>
</evidence>
<protein>
    <submittedName>
        <fullName evidence="3">Antitoxin VbhA family protein</fullName>
    </submittedName>
</protein>
<evidence type="ECO:0000259" key="2">
    <source>
        <dbReference type="Pfam" id="PF18495"/>
    </source>
</evidence>
<name>A0AA44IX18_9HYPH</name>
<dbReference type="InterPro" id="IPR043038">
    <property type="entry name" value="VbhA_sf"/>
</dbReference>
<feature type="region of interest" description="Disordered" evidence="1">
    <location>
        <begin position="1"/>
        <end position="30"/>
    </location>
</feature>
<comment type="caution">
    <text evidence="3">The sequence shown here is derived from an EMBL/GenBank/DDBJ whole genome shotgun (WGS) entry which is preliminary data.</text>
</comment>
<feature type="compositionally biased region" description="Basic and acidic residues" evidence="1">
    <location>
        <begin position="10"/>
        <end position="26"/>
    </location>
</feature>
<feature type="domain" description="Antitoxin VbhA" evidence="2">
    <location>
        <begin position="18"/>
        <end position="59"/>
    </location>
</feature>
<geneLocation type="plasmid" evidence="3">
    <name>unnamed3</name>
</geneLocation>
<dbReference type="CDD" id="cd11586">
    <property type="entry name" value="VbhA_like"/>
    <property type="match status" value="1"/>
</dbReference>
<reference evidence="3" key="1">
    <citation type="submission" date="2019-07" db="EMBL/GenBank/DDBJ databases">
        <title>FDA dAtabase for Regulatory Grade micrObial Sequences (FDA-ARGOS): Supporting development and validation of Infectious Disease Dx tests.</title>
        <authorList>
            <person name="Bachman M."/>
            <person name="Young C."/>
            <person name="Tallon L."/>
            <person name="Sadzewicz L."/>
            <person name="Vavikolanu K."/>
            <person name="Mehta A."/>
            <person name="Aluvathingal J."/>
            <person name="Nadendla S."/>
            <person name="Nandy P."/>
            <person name="Geyer C."/>
            <person name="Yan Y."/>
            <person name="Sichtig H."/>
        </authorList>
    </citation>
    <scope>NUCLEOTIDE SEQUENCE</scope>
    <source>
        <strain evidence="3">FDAARGOS_618</strain>
        <plasmid evidence="3">unnamed3</plasmid>
    </source>
</reference>
<sequence length="68" mass="7684">MNIHQSVPDRSPEAIAKRRRATDEARAAVARQGYKHDPVLEAATEAYVNGDITRDQYRLQVVRPPQQA</sequence>
<keyword evidence="4" id="KW-1185">Reference proteome</keyword>
<keyword evidence="3" id="KW-0614">Plasmid</keyword>